<dbReference type="Proteomes" id="UP000092971">
    <property type="component" value="Chromosome"/>
</dbReference>
<protein>
    <submittedName>
        <fullName evidence="9">Aminopeptidase</fullName>
    </submittedName>
</protein>
<dbReference type="CDD" id="cd05656">
    <property type="entry name" value="M42_Frv"/>
    <property type="match status" value="1"/>
</dbReference>
<dbReference type="SUPFAM" id="SSF101821">
    <property type="entry name" value="Aminopeptidase/glucanase lid domain"/>
    <property type="match status" value="1"/>
</dbReference>
<dbReference type="AlphaFoldDB" id="A0A1B1YB87"/>
<name>A0A1B1YB87_THEST</name>
<evidence type="ECO:0000256" key="2">
    <source>
        <dbReference type="ARBA" id="ARBA00022438"/>
    </source>
</evidence>
<dbReference type="OrthoDB" id="9772053at2"/>
<comment type="similarity">
    <text evidence="1 6">Belongs to the peptidase M42 family.</text>
</comment>
<dbReference type="PANTHER" id="PTHR32481:SF0">
    <property type="entry name" value="AMINOPEPTIDASE YPDE-RELATED"/>
    <property type="match status" value="1"/>
</dbReference>
<evidence type="ECO:0000256" key="4">
    <source>
        <dbReference type="ARBA" id="ARBA00022723"/>
    </source>
</evidence>
<evidence type="ECO:0000256" key="3">
    <source>
        <dbReference type="ARBA" id="ARBA00022670"/>
    </source>
</evidence>
<dbReference type="PIRSF" id="PIRSF001123">
    <property type="entry name" value="PepA_GA"/>
    <property type="match status" value="1"/>
</dbReference>
<evidence type="ECO:0000256" key="6">
    <source>
        <dbReference type="PIRNR" id="PIRNR001123"/>
    </source>
</evidence>
<dbReference type="GO" id="GO:0004177">
    <property type="term" value="F:aminopeptidase activity"/>
    <property type="evidence" value="ECO:0007669"/>
    <property type="project" value="UniProtKB-UniRule"/>
</dbReference>
<evidence type="ECO:0000313" key="9">
    <source>
        <dbReference type="EMBL" id="ANW98035.1"/>
    </source>
</evidence>
<evidence type="ECO:0000256" key="5">
    <source>
        <dbReference type="ARBA" id="ARBA00022801"/>
    </source>
</evidence>
<dbReference type="InterPro" id="IPR008007">
    <property type="entry name" value="Peptidase_M42"/>
</dbReference>
<feature type="binding site" evidence="8">
    <location>
        <position position="304"/>
    </location>
    <ligand>
        <name>Zn(2+)</name>
        <dbReference type="ChEBI" id="CHEBI:29105"/>
        <label>2</label>
    </ligand>
</feature>
<proteinExistence type="inferred from homology"/>
<feature type="binding site" evidence="8">
    <location>
        <position position="218"/>
    </location>
    <ligand>
        <name>Zn(2+)</name>
        <dbReference type="ChEBI" id="CHEBI:29105"/>
        <label>1</label>
    </ligand>
</feature>
<dbReference type="Gene3D" id="2.40.30.40">
    <property type="entry name" value="Peptidase M42, domain 2"/>
    <property type="match status" value="1"/>
</dbReference>
<dbReference type="InterPro" id="IPR051464">
    <property type="entry name" value="Peptidase_M42_aminopept"/>
</dbReference>
<feature type="binding site" evidence="8">
    <location>
        <position position="62"/>
    </location>
    <ligand>
        <name>Zn(2+)</name>
        <dbReference type="ChEBI" id="CHEBI:29105"/>
        <label>1</label>
    </ligand>
</feature>
<dbReference type="Gene3D" id="3.40.630.10">
    <property type="entry name" value="Zn peptidases"/>
    <property type="match status" value="1"/>
</dbReference>
<feature type="active site" description="Proton acceptor" evidence="7">
    <location>
        <position position="195"/>
    </location>
</feature>
<dbReference type="PANTHER" id="PTHR32481">
    <property type="entry name" value="AMINOPEPTIDASE"/>
    <property type="match status" value="1"/>
</dbReference>
<evidence type="ECO:0000256" key="7">
    <source>
        <dbReference type="PIRSR" id="PIRSR001123-1"/>
    </source>
</evidence>
<reference evidence="9 10" key="1">
    <citation type="submission" date="2016-02" db="EMBL/GenBank/DDBJ databases">
        <title>Comparison of Clostridium stercorarium subspecies using comparative genomics and transcriptomics.</title>
        <authorList>
            <person name="Schellenberg J."/>
            <person name="Thallinger G."/>
            <person name="Levin D.B."/>
            <person name="Zhang X."/>
            <person name="Alvare G."/>
            <person name="Fristensky B."/>
            <person name="Sparling R."/>
        </authorList>
    </citation>
    <scope>NUCLEOTIDE SEQUENCE [LARGE SCALE GENOMIC DNA]</scope>
    <source>
        <strain evidence="9 10">DSM 2910</strain>
    </source>
</reference>
<keyword evidence="3" id="KW-0645">Protease</keyword>
<feature type="binding site" evidence="8">
    <location>
        <position position="196"/>
    </location>
    <ligand>
        <name>Zn(2+)</name>
        <dbReference type="ChEBI" id="CHEBI:29105"/>
        <label>2</label>
    </ligand>
</feature>
<dbReference type="SUPFAM" id="SSF53187">
    <property type="entry name" value="Zn-dependent exopeptidases"/>
    <property type="match status" value="1"/>
</dbReference>
<evidence type="ECO:0000256" key="8">
    <source>
        <dbReference type="PIRSR" id="PIRSR001123-2"/>
    </source>
</evidence>
<accession>A0A1B1YB87</accession>
<dbReference type="GO" id="GO:0006508">
    <property type="term" value="P:proteolysis"/>
    <property type="evidence" value="ECO:0007669"/>
    <property type="project" value="UniProtKB-KW"/>
</dbReference>
<dbReference type="EMBL" id="CP014672">
    <property type="protein sequence ID" value="ANW98035.1"/>
    <property type="molecule type" value="Genomic_DNA"/>
</dbReference>
<dbReference type="InterPro" id="IPR023367">
    <property type="entry name" value="Peptidase_M42_dom2"/>
</dbReference>
<sequence length="331" mass="35886">MISLLKELTNAYGPSGREDEIRNVIREKISSRADEVYTDTLGNLIAVKKGSGKGKRIMLAAHMDEIGLVASYIDEKGFIRISNIGGINPYVAAGQRVKFHNGITGCVCYEENITDFKDLKLERMYIDIGTNKREITMECVKPGDMAVFCGETIEQNGRFISKALDDRIGCAILIKLMEKIEDCPNDIIFVFTVQEEVGLRGAGPAAFAVKPDVAVAVDVTNTGDTPECRPLAIELGKGPAVMIKDNRTISHPKVKNALIECAEKNGIPYQLEVMSVGGNDAGTIHTAAGGIPAGAVSIPCRYLHRPCEMVDKNDALNAVKLLEAFVMNPAL</sequence>
<comment type="cofactor">
    <cofactor evidence="8">
        <name>a divalent metal cation</name>
        <dbReference type="ChEBI" id="CHEBI:60240"/>
    </cofactor>
    <text evidence="8">Binds 2 divalent metal cations per subunit.</text>
</comment>
<keyword evidence="2 9" id="KW-0031">Aminopeptidase</keyword>
<dbReference type="Pfam" id="PF05343">
    <property type="entry name" value="Peptidase_M42"/>
    <property type="match status" value="1"/>
</dbReference>
<keyword evidence="5" id="KW-0378">Hydrolase</keyword>
<dbReference type="RefSeq" id="WP_015358305.1">
    <property type="nucleotide sequence ID" value="NZ_CP014672.1"/>
</dbReference>
<gene>
    <name evidence="9" type="ORF">CSTERTH_02740</name>
</gene>
<dbReference type="GO" id="GO:0046872">
    <property type="term" value="F:metal ion binding"/>
    <property type="evidence" value="ECO:0007669"/>
    <property type="project" value="UniProtKB-UniRule"/>
</dbReference>
<evidence type="ECO:0000313" key="10">
    <source>
        <dbReference type="Proteomes" id="UP000092971"/>
    </source>
</evidence>
<evidence type="ECO:0000256" key="1">
    <source>
        <dbReference type="ARBA" id="ARBA00006272"/>
    </source>
</evidence>
<feature type="binding site" evidence="8">
    <location>
        <position position="165"/>
    </location>
    <ligand>
        <name>Zn(2+)</name>
        <dbReference type="ChEBI" id="CHEBI:29105"/>
        <label>1</label>
    </ligand>
</feature>
<feature type="binding site" evidence="8">
    <location>
        <position position="165"/>
    </location>
    <ligand>
        <name>Zn(2+)</name>
        <dbReference type="ChEBI" id="CHEBI:29105"/>
        <label>2</label>
    </ligand>
</feature>
<organism evidence="9 10">
    <name type="scientific">Thermoclostridium stercorarium subsp. thermolacticum DSM 2910</name>
    <dbReference type="NCBI Taxonomy" id="1121336"/>
    <lineage>
        <taxon>Bacteria</taxon>
        <taxon>Bacillati</taxon>
        <taxon>Bacillota</taxon>
        <taxon>Clostridia</taxon>
        <taxon>Eubacteriales</taxon>
        <taxon>Oscillospiraceae</taxon>
        <taxon>Thermoclostridium</taxon>
    </lineage>
</organism>
<keyword evidence="4 8" id="KW-0479">Metal-binding</keyword>